<dbReference type="EMBL" id="GEEE01019700">
    <property type="protein sequence ID" value="JAP43525.1"/>
    <property type="molecule type" value="Transcribed_RNA"/>
</dbReference>
<evidence type="ECO:0000313" key="3">
    <source>
        <dbReference type="EMBL" id="JAP62669.1"/>
    </source>
</evidence>
<feature type="compositionally biased region" description="Acidic residues" evidence="1">
    <location>
        <begin position="323"/>
        <end position="339"/>
    </location>
</feature>
<reference evidence="3" key="1">
    <citation type="submission" date="2016-01" db="EMBL/GenBank/DDBJ databases">
        <title>Reference transcriptome for the parasite Schistocephalus solidus: insights into the molecular evolution of parasitism.</title>
        <authorList>
            <person name="Hebert F.O."/>
            <person name="Grambauer S."/>
            <person name="Barber I."/>
            <person name="Landry C.R."/>
            <person name="Aubin-Horth N."/>
        </authorList>
    </citation>
    <scope>NUCLEOTIDE SEQUENCE</scope>
</reference>
<feature type="compositionally biased region" description="Polar residues" evidence="1">
    <location>
        <begin position="874"/>
        <end position="886"/>
    </location>
</feature>
<proteinExistence type="predicted"/>
<organism evidence="3">
    <name type="scientific">Schistocephalus solidus</name>
    <name type="common">Tapeworm</name>
    <dbReference type="NCBI Taxonomy" id="70667"/>
    <lineage>
        <taxon>Eukaryota</taxon>
        <taxon>Metazoa</taxon>
        <taxon>Spiralia</taxon>
        <taxon>Lophotrochozoa</taxon>
        <taxon>Platyhelminthes</taxon>
        <taxon>Cestoda</taxon>
        <taxon>Eucestoda</taxon>
        <taxon>Diphyllobothriidea</taxon>
        <taxon>Diphyllobothriidae</taxon>
        <taxon>Schistocephalus</taxon>
    </lineage>
</organism>
<dbReference type="GO" id="GO:0003723">
    <property type="term" value="F:RNA binding"/>
    <property type="evidence" value="ECO:0007669"/>
    <property type="project" value="TreeGrafter"/>
</dbReference>
<feature type="compositionally biased region" description="Acidic residues" evidence="1">
    <location>
        <begin position="725"/>
        <end position="735"/>
    </location>
</feature>
<dbReference type="Pfam" id="PF07713">
    <property type="entry name" value="DUF1604"/>
    <property type="match status" value="1"/>
</dbReference>
<feature type="region of interest" description="Disordered" evidence="1">
    <location>
        <begin position="998"/>
        <end position="1022"/>
    </location>
</feature>
<feature type="region of interest" description="Disordered" evidence="1">
    <location>
        <begin position="847"/>
        <end position="914"/>
    </location>
</feature>
<dbReference type="PANTHER" id="PTHR13384:SF19">
    <property type="entry name" value="G PATCH DOMAIN-CONTAINING PROTEIN 1"/>
    <property type="match status" value="1"/>
</dbReference>
<feature type="domain" description="G patch" evidence="2">
    <location>
        <begin position="34"/>
        <end position="119"/>
    </location>
</feature>
<dbReference type="PANTHER" id="PTHR13384">
    <property type="entry name" value="G PATCH DOMAIN-CONTAINING PROTEIN 1"/>
    <property type="match status" value="1"/>
</dbReference>
<sequence length="1022" mass="112188">MNEDEDGYVFFGEPFEEESEDPYGSQKRRVQPQAYEKRVLNERGRPQRFHGAFTGGFSAGYFNSVGSKEGFQPKSFSSSRRNRDNAEPKKQAEPEDFMDEEDLGEFGIAPRRYRTRHEFDDTHIFDAISDSLGGNSIIPAANDILKRVMVSGGTSLSERLLRRFGWKHTDEDEQQQQARGRQHSDHDEDSEGGAIELERVADSESSSVSKKNALKELDYAVISFEPKTNTFGLGYSGLDPRIAFGQKSSTAYQDPRGESVSALRQRELSRRMGADGPGFNPGMGVIRDGIRGQAFGVGALHSEDADIYTVDNLSSYDFSIGDPGEEQQEDDDSGEEDSELAELEAARIGKFSDQHKRSATEARKPKKTIYGWTAPLQGSRFSISGDSEAHVLAAFCPPKHSNAALVVTASPFFVLPKPIDLPPGYSPVFHPACIRGVTTETKSDQIQPSIPGKIPQAIGRIGEHNSGLTAKQFIPPVGPPATAAIASKTPQLLKPFIGDPAKQARFDAYQVLRRRGFTHEDAYRRCTENQPGLNPEQSVLESEAFSALLNIDQTYSQPPPTSTQLTTTPSGLDSQSNRLPLSAGLLDPAKQKLVSNLLKSRFRSAGMREISAELTEAQETQNRKEIEALDMTDPRDNAAANDSYGVLTRRRLTWHPAALLCKRVNVPNPYPDSTFVGCPEERRFHRVPRLRRKRLEGSTDSFSLFHILDINAKAAGFEGEQSEGSAEDEEDEPVEEEKPFVGEQDLPTLLTPKQNCRADASGTIFEALFTAAESRRGDLSLSAPAEVSDALPPTSTSSAAGKEETMSQSIVGPAPPPPSFSLANPARAWTNAVADEEEPSMDLFKSIFASDEELESSDVEEPVTEPKLPPSSPHLRTSQEVPSLTLASELRGTENKLPDLPVESIPVDEPEPSVDSSVHQIFKHLFNPQLDSETPLFAVSAVAQQRSGQSVAQAARSPSADEVCEGPPLPPGYDSETTGLVESSLPEVLDEPVVFVESSKTHKAHTHRQHKHKHKHKKHKHH</sequence>
<feature type="compositionally biased region" description="Acidic residues" evidence="1">
    <location>
        <begin position="850"/>
        <end position="863"/>
    </location>
</feature>
<feature type="compositionally biased region" description="Basic and acidic residues" evidence="1">
    <location>
        <begin position="81"/>
        <end position="93"/>
    </location>
</feature>
<accession>A0A0V0JBQ7</accession>
<feature type="region of interest" description="Disordered" evidence="1">
    <location>
        <begin position="1"/>
        <end position="31"/>
    </location>
</feature>
<evidence type="ECO:0000256" key="1">
    <source>
        <dbReference type="SAM" id="MobiDB-lite"/>
    </source>
</evidence>
<protein>
    <recommendedName>
        <fullName evidence="2">G patch domain-containing protein</fullName>
    </recommendedName>
</protein>
<gene>
    <name evidence="3" type="ORF">TR125106</name>
</gene>
<dbReference type="GO" id="GO:0006397">
    <property type="term" value="P:mRNA processing"/>
    <property type="evidence" value="ECO:0007669"/>
    <property type="project" value="InterPro"/>
</dbReference>
<dbReference type="InterPro" id="IPR011666">
    <property type="entry name" value="DUF1604"/>
</dbReference>
<dbReference type="AlphaFoldDB" id="A0A0V0JBQ7"/>
<feature type="region of interest" description="Disordered" evidence="1">
    <location>
        <begin position="717"/>
        <end position="749"/>
    </location>
</feature>
<feature type="region of interest" description="Disordered" evidence="1">
    <location>
        <begin position="169"/>
        <end position="207"/>
    </location>
</feature>
<evidence type="ECO:0000259" key="2">
    <source>
        <dbReference type="Pfam" id="PF07713"/>
    </source>
</evidence>
<feature type="region of interest" description="Disordered" evidence="1">
    <location>
        <begin position="553"/>
        <end position="579"/>
    </location>
</feature>
<dbReference type="GO" id="GO:0005634">
    <property type="term" value="C:nucleus"/>
    <property type="evidence" value="ECO:0007669"/>
    <property type="project" value="TreeGrafter"/>
</dbReference>
<feature type="region of interest" description="Disordered" evidence="1">
    <location>
        <begin position="954"/>
        <end position="979"/>
    </location>
</feature>
<dbReference type="EMBL" id="GEEE01008942">
    <property type="protein sequence ID" value="JAP54283.1"/>
    <property type="molecule type" value="Transcribed_RNA"/>
</dbReference>
<feature type="compositionally biased region" description="Acidic residues" evidence="1">
    <location>
        <begin position="94"/>
        <end position="104"/>
    </location>
</feature>
<feature type="region of interest" description="Disordered" evidence="1">
    <location>
        <begin position="71"/>
        <end position="104"/>
    </location>
</feature>
<name>A0A0V0JBQ7_SCHSO</name>
<dbReference type="EMBL" id="GEEE01000556">
    <property type="protein sequence ID" value="JAP62669.1"/>
    <property type="molecule type" value="Transcribed_RNA"/>
</dbReference>
<feature type="compositionally biased region" description="Basic residues" evidence="1">
    <location>
        <begin position="1001"/>
        <end position="1022"/>
    </location>
</feature>
<feature type="region of interest" description="Disordered" evidence="1">
    <location>
        <begin position="318"/>
        <end position="339"/>
    </location>
</feature>
<feature type="region of interest" description="Disordered" evidence="1">
    <location>
        <begin position="783"/>
        <end position="823"/>
    </location>
</feature>